<dbReference type="Proteomes" id="UP000315751">
    <property type="component" value="Unassembled WGS sequence"/>
</dbReference>
<evidence type="ECO:0000256" key="2">
    <source>
        <dbReference type="ARBA" id="ARBA00022448"/>
    </source>
</evidence>
<keyword evidence="7 14" id="KW-0067">ATP-binding</keyword>
<organism evidence="14 15">
    <name type="scientific">Nitrospirillum amazonense</name>
    <dbReference type="NCBI Taxonomy" id="28077"/>
    <lineage>
        <taxon>Bacteria</taxon>
        <taxon>Pseudomonadati</taxon>
        <taxon>Pseudomonadota</taxon>
        <taxon>Alphaproteobacteria</taxon>
        <taxon>Rhodospirillales</taxon>
        <taxon>Azospirillaceae</taxon>
        <taxon>Nitrospirillum</taxon>
    </lineage>
</organism>
<name>A0A560GTZ6_9PROT</name>
<dbReference type="Gene3D" id="3.90.70.10">
    <property type="entry name" value="Cysteine proteinases"/>
    <property type="match status" value="1"/>
</dbReference>
<evidence type="ECO:0000256" key="1">
    <source>
        <dbReference type="ARBA" id="ARBA00004651"/>
    </source>
</evidence>
<dbReference type="InterPro" id="IPR036640">
    <property type="entry name" value="ABC1_TM_sf"/>
</dbReference>
<dbReference type="Pfam" id="PF00664">
    <property type="entry name" value="ABC_membrane"/>
    <property type="match status" value="1"/>
</dbReference>
<dbReference type="PANTHER" id="PTHR43394:SF1">
    <property type="entry name" value="ATP-BINDING CASSETTE SUB-FAMILY B MEMBER 10, MITOCHONDRIAL"/>
    <property type="match status" value="1"/>
</dbReference>
<feature type="transmembrane region" description="Helical" evidence="10">
    <location>
        <begin position="284"/>
        <end position="303"/>
    </location>
</feature>
<dbReference type="GO" id="GO:0005524">
    <property type="term" value="F:ATP binding"/>
    <property type="evidence" value="ECO:0007669"/>
    <property type="project" value="UniProtKB-KW"/>
</dbReference>
<dbReference type="PROSITE" id="PS50893">
    <property type="entry name" value="ABC_TRANSPORTER_2"/>
    <property type="match status" value="1"/>
</dbReference>
<accession>A0A560GTZ6</accession>
<dbReference type="InterPro" id="IPR039421">
    <property type="entry name" value="Type_1_exporter"/>
</dbReference>
<dbReference type="GO" id="GO:0015421">
    <property type="term" value="F:ABC-type oligopeptide transporter activity"/>
    <property type="evidence" value="ECO:0007669"/>
    <property type="project" value="TreeGrafter"/>
</dbReference>
<evidence type="ECO:0000313" key="15">
    <source>
        <dbReference type="Proteomes" id="UP000315751"/>
    </source>
</evidence>
<dbReference type="FunFam" id="3.40.50.300:FF:000299">
    <property type="entry name" value="ABC transporter ATP-binding protein/permease"/>
    <property type="match status" value="1"/>
</dbReference>
<dbReference type="AlphaFoldDB" id="A0A560GTZ6"/>
<evidence type="ECO:0000256" key="3">
    <source>
        <dbReference type="ARBA" id="ARBA00022475"/>
    </source>
</evidence>
<dbReference type="Pfam" id="PF03412">
    <property type="entry name" value="Peptidase_C39"/>
    <property type="match status" value="1"/>
</dbReference>
<feature type="transmembrane region" description="Helical" evidence="10">
    <location>
        <begin position="179"/>
        <end position="197"/>
    </location>
</feature>
<keyword evidence="4 10" id="KW-0812">Transmembrane</keyword>
<evidence type="ECO:0000259" key="11">
    <source>
        <dbReference type="PROSITE" id="PS50893"/>
    </source>
</evidence>
<dbReference type="PANTHER" id="PTHR43394">
    <property type="entry name" value="ATP-DEPENDENT PERMEASE MDL1, MITOCHONDRIAL"/>
    <property type="match status" value="1"/>
</dbReference>
<dbReference type="Gene3D" id="3.40.50.300">
    <property type="entry name" value="P-loop containing nucleotide triphosphate hydrolases"/>
    <property type="match status" value="1"/>
</dbReference>
<comment type="subcellular location">
    <subcellularLocation>
        <location evidence="1">Cell membrane</location>
        <topology evidence="1">Multi-pass membrane protein</topology>
    </subcellularLocation>
</comment>
<dbReference type="PROSITE" id="PS00211">
    <property type="entry name" value="ABC_TRANSPORTER_1"/>
    <property type="match status" value="1"/>
</dbReference>
<dbReference type="Gene3D" id="1.20.1560.10">
    <property type="entry name" value="ABC transporter type 1, transmembrane domain"/>
    <property type="match status" value="1"/>
</dbReference>
<dbReference type="PROSITE" id="PS50929">
    <property type="entry name" value="ABC_TM1F"/>
    <property type="match status" value="1"/>
</dbReference>
<keyword evidence="2" id="KW-0813">Transport</keyword>
<dbReference type="CDD" id="cd18567">
    <property type="entry name" value="ABC_6TM_CvaB_RaxB_like"/>
    <property type="match status" value="1"/>
</dbReference>
<evidence type="ECO:0000313" key="14">
    <source>
        <dbReference type="EMBL" id="TWB37271.1"/>
    </source>
</evidence>
<feature type="domain" description="ABC transporter" evidence="11">
    <location>
        <begin position="459"/>
        <end position="667"/>
    </location>
</feature>
<keyword evidence="3" id="KW-1003">Cell membrane</keyword>
<dbReference type="InterPro" id="IPR003439">
    <property type="entry name" value="ABC_transporter-like_ATP-bd"/>
</dbReference>
<evidence type="ECO:0000256" key="10">
    <source>
        <dbReference type="SAM" id="Phobius"/>
    </source>
</evidence>
<keyword evidence="6" id="KW-0378">Hydrolase</keyword>
<proteinExistence type="predicted"/>
<dbReference type="SUPFAM" id="SSF90123">
    <property type="entry name" value="ABC transporter transmembrane region"/>
    <property type="match status" value="1"/>
</dbReference>
<evidence type="ECO:0000256" key="4">
    <source>
        <dbReference type="ARBA" id="ARBA00022692"/>
    </source>
</evidence>
<feature type="domain" description="ABC transmembrane type-1" evidence="12">
    <location>
        <begin position="146"/>
        <end position="425"/>
    </location>
</feature>
<dbReference type="InterPro" id="IPR017871">
    <property type="entry name" value="ABC_transporter-like_CS"/>
</dbReference>
<dbReference type="GO" id="GO:0008233">
    <property type="term" value="F:peptidase activity"/>
    <property type="evidence" value="ECO:0007669"/>
    <property type="project" value="InterPro"/>
</dbReference>
<dbReference type="GO" id="GO:0006508">
    <property type="term" value="P:proteolysis"/>
    <property type="evidence" value="ECO:0007669"/>
    <property type="project" value="InterPro"/>
</dbReference>
<keyword evidence="9 10" id="KW-0472">Membrane</keyword>
<feature type="domain" description="Peptidase C39" evidence="13">
    <location>
        <begin position="1"/>
        <end position="112"/>
    </location>
</feature>
<protein>
    <submittedName>
        <fullName evidence="14">ATP-binding cassette subfamily B protein RaxB</fullName>
    </submittedName>
</protein>
<comment type="caution">
    <text evidence="14">The sequence shown here is derived from an EMBL/GenBank/DDBJ whole genome shotgun (WGS) entry which is preliminary data.</text>
</comment>
<feature type="transmembrane region" description="Helical" evidence="10">
    <location>
        <begin position="375"/>
        <end position="403"/>
    </location>
</feature>
<evidence type="ECO:0000256" key="8">
    <source>
        <dbReference type="ARBA" id="ARBA00022989"/>
    </source>
</evidence>
<evidence type="ECO:0000256" key="6">
    <source>
        <dbReference type="ARBA" id="ARBA00022801"/>
    </source>
</evidence>
<evidence type="ECO:0000259" key="12">
    <source>
        <dbReference type="PROSITE" id="PS50929"/>
    </source>
</evidence>
<dbReference type="InterPro" id="IPR003593">
    <property type="entry name" value="AAA+_ATPase"/>
</dbReference>
<feature type="transmembrane region" description="Helical" evidence="10">
    <location>
        <begin position="253"/>
        <end position="278"/>
    </location>
</feature>
<dbReference type="InterPro" id="IPR005074">
    <property type="entry name" value="Peptidase_C39"/>
</dbReference>
<dbReference type="EMBL" id="VITR01000015">
    <property type="protein sequence ID" value="TWB37271.1"/>
    <property type="molecule type" value="Genomic_DNA"/>
</dbReference>
<reference evidence="14 15" key="1">
    <citation type="submission" date="2019-06" db="EMBL/GenBank/DDBJ databases">
        <title>Genomic Encyclopedia of Type Strains, Phase IV (KMG-V): Genome sequencing to study the core and pangenomes of soil and plant-associated prokaryotes.</title>
        <authorList>
            <person name="Whitman W."/>
        </authorList>
    </citation>
    <scope>NUCLEOTIDE SEQUENCE [LARGE SCALE GENOMIC DNA]</scope>
    <source>
        <strain evidence="14 15">BR 11622</strain>
    </source>
</reference>
<dbReference type="GO" id="GO:0016887">
    <property type="term" value="F:ATP hydrolysis activity"/>
    <property type="evidence" value="ECO:0007669"/>
    <property type="project" value="InterPro"/>
</dbReference>
<dbReference type="PROSITE" id="PS50990">
    <property type="entry name" value="PEPTIDASE_C39"/>
    <property type="match status" value="1"/>
</dbReference>
<evidence type="ECO:0000259" key="13">
    <source>
        <dbReference type="PROSITE" id="PS50990"/>
    </source>
</evidence>
<dbReference type="Pfam" id="PF00005">
    <property type="entry name" value="ABC_tran"/>
    <property type="match status" value="1"/>
</dbReference>
<gene>
    <name evidence="14" type="ORF">FBZ90_11584</name>
</gene>
<feature type="transmembrane region" description="Helical" evidence="10">
    <location>
        <begin position="142"/>
        <end position="159"/>
    </location>
</feature>
<evidence type="ECO:0000256" key="5">
    <source>
        <dbReference type="ARBA" id="ARBA00022741"/>
    </source>
</evidence>
<dbReference type="SUPFAM" id="SSF52540">
    <property type="entry name" value="P-loop containing nucleoside triphosphate hydrolases"/>
    <property type="match status" value="1"/>
</dbReference>
<dbReference type="GO" id="GO:0005886">
    <property type="term" value="C:plasma membrane"/>
    <property type="evidence" value="ECO:0007669"/>
    <property type="project" value="UniProtKB-SubCell"/>
</dbReference>
<sequence length="668" mass="73912">MACVAMAAALAGSNIDLNWLRQRYPVSARGSNLKDIITISNSVGMSSRAVRCELDEIDDLKVPSILHWGLKHFVVFSGRKGKKYKVFDPAKGYVFLSIQDMSRKFTGVALELSPSPGFQKRVERSPLGLGGIIRLSPEVKRGLLHALILSIVAQIYVSASPFYLQMAIDNAAMKGDEDLLRTLALGFAGFAVINAGAEAFRAVIFQKVAALLNWDMTVRLFHHMVRLPLPWFQRRRLADTNSRFQSIDPIRNLISNGVVGAVIDGALSVVTVVMMFVFSPALSIVTLAGLAVYVLVRLAWLPLSRKYAANALQASIAEQGKRLETLRAIQTIKAMGGESEREGNWANKFADTIRAGQENALIANGFQICQRTIDVLITIVVIYLGVLAIIKNTMSIGILYAFISYRTQFNARITNLVDQVISARMLSLYTFRLADIVLTPAEDDAERSRPDLGNIQGLVEAENIYFQYGPMDRLVLRNVNLRVEPGEFVAIVGPSGAGKSTLMKVLSGLYPPTAGEIRLDGLPLATWGVKLIRRNLGIVMQDDELLPGSIAENVSFFDEDLDMDKVWRCLSMVCIDKEVDRMPMKAETFVGDMGSTLSGGQKQRILLARALYKDPKILLLDEATSHLDVETERSINKTLTSLNITRIVIAHRKETIQVADRLIRLERC</sequence>
<dbReference type="InterPro" id="IPR027417">
    <property type="entry name" value="P-loop_NTPase"/>
</dbReference>
<dbReference type="InterPro" id="IPR011527">
    <property type="entry name" value="ABC1_TM_dom"/>
</dbReference>
<keyword evidence="5" id="KW-0547">Nucleotide-binding</keyword>
<keyword evidence="15" id="KW-1185">Reference proteome</keyword>
<evidence type="ECO:0000256" key="9">
    <source>
        <dbReference type="ARBA" id="ARBA00023136"/>
    </source>
</evidence>
<dbReference type="SMART" id="SM00382">
    <property type="entry name" value="AAA"/>
    <property type="match status" value="1"/>
</dbReference>
<evidence type="ECO:0000256" key="7">
    <source>
        <dbReference type="ARBA" id="ARBA00022840"/>
    </source>
</evidence>
<keyword evidence="8 10" id="KW-1133">Transmembrane helix</keyword>